<dbReference type="EMBL" id="JACHLI010000001">
    <property type="protein sequence ID" value="MBB4861630.1"/>
    <property type="molecule type" value="Genomic_DNA"/>
</dbReference>
<dbReference type="RefSeq" id="WP_184585884.1">
    <property type="nucleotide sequence ID" value="NZ_JACHLI010000001.1"/>
</dbReference>
<organism evidence="1 2">
    <name type="scientific">Pseudomonas nitroreducens</name>
    <dbReference type="NCBI Taxonomy" id="46680"/>
    <lineage>
        <taxon>Bacteria</taxon>
        <taxon>Pseudomonadati</taxon>
        <taxon>Pseudomonadota</taxon>
        <taxon>Gammaproteobacteria</taxon>
        <taxon>Pseudomonadales</taxon>
        <taxon>Pseudomonadaceae</taxon>
        <taxon>Pseudomonas</taxon>
    </lineage>
</organism>
<evidence type="ECO:0000313" key="1">
    <source>
        <dbReference type="EMBL" id="MBB4861630.1"/>
    </source>
</evidence>
<comment type="caution">
    <text evidence="1">The sequence shown here is derived from an EMBL/GenBank/DDBJ whole genome shotgun (WGS) entry which is preliminary data.</text>
</comment>
<proteinExistence type="predicted"/>
<dbReference type="AlphaFoldDB" id="A0A7W7KFQ0"/>
<reference evidence="1 2" key="1">
    <citation type="submission" date="2020-08" db="EMBL/GenBank/DDBJ databases">
        <title>Functional genomics of gut bacteria from endangered species of beetles.</title>
        <authorList>
            <person name="Carlos-Shanley C."/>
        </authorList>
    </citation>
    <scope>NUCLEOTIDE SEQUENCE [LARGE SCALE GENOMIC DNA]</scope>
    <source>
        <strain evidence="1 2">S00179</strain>
    </source>
</reference>
<gene>
    <name evidence="1" type="ORF">HNP46_000441</name>
</gene>
<accession>A0A7W7KFQ0</accession>
<protein>
    <submittedName>
        <fullName evidence="1">Uncharacterized protein</fullName>
    </submittedName>
</protein>
<evidence type="ECO:0000313" key="2">
    <source>
        <dbReference type="Proteomes" id="UP000566995"/>
    </source>
</evidence>
<dbReference type="Proteomes" id="UP000566995">
    <property type="component" value="Unassembled WGS sequence"/>
</dbReference>
<sequence>MTQTTIRLSQGLKLVERITNRITECEAEVLVSLSPVMCYSEGDLPKVASKQEEASKKLNELRGLHTSLLNVNEAIAVANSEHGIQVLLKRQKCRNQALSSLRNIMGSVQHHSSGMDEASYKGWMALQLKAQNTNGIRHQSITVFSQEREEEMKAEMNTIQRELTKIADEIAYINATQSISFDLPEQVKAEFGLE</sequence>
<name>A0A7W7KFQ0_PSENT</name>